<evidence type="ECO:0000313" key="2">
    <source>
        <dbReference type="EMBL" id="MBS2554052.1"/>
    </source>
</evidence>
<reference evidence="2 3" key="1">
    <citation type="submission" date="2020-02" db="EMBL/GenBank/DDBJ databases">
        <title>Acidophilic actinobacteria isolated from forest soil.</title>
        <authorList>
            <person name="Golinska P."/>
        </authorList>
    </citation>
    <scope>NUCLEOTIDE SEQUENCE [LARGE SCALE GENOMIC DNA]</scope>
    <source>
        <strain evidence="2 3">NL8</strain>
    </source>
</reference>
<proteinExistence type="predicted"/>
<accession>A0ABS5L6T4</accession>
<comment type="caution">
    <text evidence="2">The sequence shown here is derived from an EMBL/GenBank/DDBJ whole genome shotgun (WGS) entry which is preliminary data.</text>
</comment>
<keyword evidence="1" id="KW-0472">Membrane</keyword>
<name>A0ABS5L6T4_9ACTN</name>
<feature type="transmembrane region" description="Helical" evidence="1">
    <location>
        <begin position="97"/>
        <end position="117"/>
    </location>
</feature>
<dbReference type="EMBL" id="JAAFYZ010000314">
    <property type="protein sequence ID" value="MBS2554052.1"/>
    <property type="molecule type" value="Genomic_DNA"/>
</dbReference>
<evidence type="ECO:0000313" key="3">
    <source>
        <dbReference type="Proteomes" id="UP000730482"/>
    </source>
</evidence>
<feature type="transmembrane region" description="Helical" evidence="1">
    <location>
        <begin position="123"/>
        <end position="144"/>
    </location>
</feature>
<gene>
    <name evidence="2" type="ORF">KGQ19_45085</name>
</gene>
<dbReference type="RefSeq" id="WP_212021177.1">
    <property type="nucleotide sequence ID" value="NZ_JAAFYZ010000314.1"/>
</dbReference>
<dbReference type="Proteomes" id="UP000730482">
    <property type="component" value="Unassembled WGS sequence"/>
</dbReference>
<protein>
    <recommendedName>
        <fullName evidence="4">DUF1453 domain-containing protein</fullName>
    </recommendedName>
</protein>
<evidence type="ECO:0008006" key="4">
    <source>
        <dbReference type="Google" id="ProtNLM"/>
    </source>
</evidence>
<organism evidence="2 3">
    <name type="scientific">Catenulispora pinistramenti</name>
    <dbReference type="NCBI Taxonomy" id="2705254"/>
    <lineage>
        <taxon>Bacteria</taxon>
        <taxon>Bacillati</taxon>
        <taxon>Actinomycetota</taxon>
        <taxon>Actinomycetes</taxon>
        <taxon>Catenulisporales</taxon>
        <taxon>Catenulisporaceae</taxon>
        <taxon>Catenulispora</taxon>
    </lineage>
</organism>
<evidence type="ECO:0000256" key="1">
    <source>
        <dbReference type="SAM" id="Phobius"/>
    </source>
</evidence>
<keyword evidence="1" id="KW-1133">Transmembrane helix</keyword>
<keyword evidence="3" id="KW-1185">Reference proteome</keyword>
<sequence>MNILQIALIVLVAALVIGKRMTGRPVDTRRSILMPGALAVYGWFILHKSGGTLTHTDQVWLGVQGAVSVAIGLVRGGTIRLYERDGVVWARYRPITMLLWVGSIAARFGLEAVAVHAGAGKPAMTASIMLMFGLSLAAESLIVLPRAHASGIPVMVRS</sequence>
<keyword evidence="1" id="KW-0812">Transmembrane</keyword>
<feature type="transmembrane region" description="Helical" evidence="1">
    <location>
        <begin position="59"/>
        <end position="76"/>
    </location>
</feature>